<keyword evidence="2" id="KW-1185">Reference proteome</keyword>
<gene>
    <name evidence="1" type="ORF">FGG15_04675</name>
</gene>
<organism evidence="1 2">
    <name type="scientific">Flagellimonas algicola</name>
    <dbReference type="NCBI Taxonomy" id="2583815"/>
    <lineage>
        <taxon>Bacteria</taxon>
        <taxon>Pseudomonadati</taxon>
        <taxon>Bacteroidota</taxon>
        <taxon>Flavobacteriia</taxon>
        <taxon>Flavobacteriales</taxon>
        <taxon>Flavobacteriaceae</taxon>
        <taxon>Flagellimonas</taxon>
    </lineage>
</organism>
<sequence length="279" mass="31626">MWGFVPNRFSLKNRKFLLLVFLLNIGCEDVIELDLPPSKPQLVIDALIGYNDTNGQSVTAGEVKLTLTTPFFEETLPAENATVSLIDMATSQSYELVENKPGIFDSGFPKLEFNREYMLQISFEGEIYTATEQLVKSTIIEKLEQDHGFLFNEDETEVKVTFTDLPGERNHYLFAFGWNNYLVVDDQFFQDEQLTFSYFYEKLKPGKKISISVFGINKVFSNYIEKLLAQSGEDMGNGGPFAIPNATIRGNIVNKTNPGNFAFGYFALSEFDTQPLTIR</sequence>
<dbReference type="InterPro" id="IPR025345">
    <property type="entry name" value="DUF4249"/>
</dbReference>
<dbReference type="Proteomes" id="UP000751614">
    <property type="component" value="Unassembled WGS sequence"/>
</dbReference>
<evidence type="ECO:0000313" key="2">
    <source>
        <dbReference type="Proteomes" id="UP000751614"/>
    </source>
</evidence>
<dbReference type="Pfam" id="PF14054">
    <property type="entry name" value="DUF4249"/>
    <property type="match status" value="1"/>
</dbReference>
<protein>
    <submittedName>
        <fullName evidence="1">DUF4249 domain-containing protein</fullName>
    </submittedName>
</protein>
<dbReference type="EMBL" id="VCNI01000001">
    <property type="protein sequence ID" value="TMU56844.1"/>
    <property type="molecule type" value="Genomic_DNA"/>
</dbReference>
<comment type="caution">
    <text evidence="1">The sequence shown here is derived from an EMBL/GenBank/DDBJ whole genome shotgun (WGS) entry which is preliminary data.</text>
</comment>
<proteinExistence type="predicted"/>
<accession>A0ABY2WQN9</accession>
<evidence type="ECO:0000313" key="1">
    <source>
        <dbReference type="EMBL" id="TMU56844.1"/>
    </source>
</evidence>
<reference evidence="1 2" key="1">
    <citation type="submission" date="2019-05" db="EMBL/GenBank/DDBJ databases">
        <title>Flagellimonas sp. AsT0115, sp. nov., isolated from a marine red algae, Asparagopsis taxiformis.</title>
        <authorList>
            <person name="Kim J."/>
            <person name="Jeong S.E."/>
            <person name="Jeon C.O."/>
        </authorList>
    </citation>
    <scope>NUCLEOTIDE SEQUENCE [LARGE SCALE GENOMIC DNA]</scope>
    <source>
        <strain evidence="1 2">AsT0115</strain>
    </source>
</reference>
<name>A0ABY2WQN9_9FLAO</name>